<feature type="region of interest" description="Disordered" evidence="1">
    <location>
        <begin position="93"/>
        <end position="214"/>
    </location>
</feature>
<keyword evidence="4" id="KW-1185">Reference proteome</keyword>
<dbReference type="EMBL" id="CAMXCT020001545">
    <property type="protein sequence ID" value="CAL1144409.1"/>
    <property type="molecule type" value="Genomic_DNA"/>
</dbReference>
<feature type="compositionally biased region" description="Low complexity" evidence="1">
    <location>
        <begin position="128"/>
        <end position="157"/>
    </location>
</feature>
<dbReference type="AlphaFoldDB" id="A0A9P1CFR9"/>
<evidence type="ECO:0000313" key="4">
    <source>
        <dbReference type="Proteomes" id="UP001152797"/>
    </source>
</evidence>
<comment type="caution">
    <text evidence="2">The sequence shown here is derived from an EMBL/GenBank/DDBJ whole genome shotgun (WGS) entry which is preliminary data.</text>
</comment>
<feature type="region of interest" description="Disordered" evidence="1">
    <location>
        <begin position="1080"/>
        <end position="1120"/>
    </location>
</feature>
<name>A0A9P1CFR9_9DINO</name>
<evidence type="ECO:0000313" key="2">
    <source>
        <dbReference type="EMBL" id="CAI3991034.1"/>
    </source>
</evidence>
<dbReference type="CDD" id="cd10527">
    <property type="entry name" value="SET_LSMT"/>
    <property type="match status" value="1"/>
</dbReference>
<reference evidence="2" key="1">
    <citation type="submission" date="2022-10" db="EMBL/GenBank/DDBJ databases">
        <authorList>
            <person name="Chen Y."/>
            <person name="Dougan E. K."/>
            <person name="Chan C."/>
            <person name="Rhodes N."/>
            <person name="Thang M."/>
        </authorList>
    </citation>
    <scope>NUCLEOTIDE SEQUENCE</scope>
</reference>
<dbReference type="SUPFAM" id="SSF82199">
    <property type="entry name" value="SET domain"/>
    <property type="match status" value="1"/>
</dbReference>
<protein>
    <submittedName>
        <fullName evidence="2">Uncharacterized protein</fullName>
    </submittedName>
</protein>
<evidence type="ECO:0000313" key="3">
    <source>
        <dbReference type="EMBL" id="CAL1144409.1"/>
    </source>
</evidence>
<dbReference type="Proteomes" id="UP001152797">
    <property type="component" value="Unassembled WGS sequence"/>
</dbReference>
<proteinExistence type="predicted"/>
<evidence type="ECO:0000256" key="1">
    <source>
        <dbReference type="SAM" id="MobiDB-lite"/>
    </source>
</evidence>
<dbReference type="InterPro" id="IPR046341">
    <property type="entry name" value="SET_dom_sf"/>
</dbReference>
<feature type="compositionally biased region" description="Acidic residues" evidence="1">
    <location>
        <begin position="1083"/>
        <end position="1107"/>
    </location>
</feature>
<accession>A0A9P1CFR9</accession>
<organism evidence="2">
    <name type="scientific">Cladocopium goreaui</name>
    <dbReference type="NCBI Taxonomy" id="2562237"/>
    <lineage>
        <taxon>Eukaryota</taxon>
        <taxon>Sar</taxon>
        <taxon>Alveolata</taxon>
        <taxon>Dinophyceae</taxon>
        <taxon>Suessiales</taxon>
        <taxon>Symbiodiniaceae</taxon>
        <taxon>Cladocopium</taxon>
    </lineage>
</organism>
<sequence>MPENKTMEMAQGQASLSTASASSSTTTAGGQAMHTTASSSTSMADGQAVPVTPSSSSCRDANPSGQYGAADLEGTPEGQAIATVKVRVLRPAASVKALPNKRPTQTSAPAHAEGAESEVLVEDPPVTPSESATAAEAPGAESATAEAPDAVVPAAEAGSEEKKGDEDKMDKEKGEEQETEKPETQMAGANKEPPQPALVKAKAKSKPKDENESIELSPEVLLNLQNAEEEDVEKFWLKLSTRQQQLLWKKFQKQRQEEGTEAAYKQATCGAGMKAKAKGLVKLWLKHGSTKHPAFETHLVELRSTESHVAKEKWVPLETIKQKYGIMELKARCLGGSIKIRKSASDPRFPEFQDLTETKVQGQVDLEFLSEGSDEEAAASGDEVEAQALALNMLEPWKEKELESNNKKAQDALASFETASALADEVEPPAGSILKCQKKIKKHLQQLAAKSQRELKVEIKERIKALDEIKEDTPVGVAKKALNAAAATGKRAMKAKEGGTKEKQQLMQKHRKKKRLEALQNLKAPDPYYVSAWVIQNPGTRPVLVKEDIAIFLPHEWGHALSQHGLLDCTVGEMADIKEFWKQVSNEDPKLYKNPVLKENRENYMPFVLHADKGPHAKQDSLHTISMYSLIAQARRLGVDESSFMLCAIPNSCLVTTKKCKDLSLANVEPTMDTIGKVLAWSFKAWFAGLHPFTDDFGHPLLQVSTAKTNCERVRMAAAFGVLEIPSTALQSMAKVKKKLKAVGAKKAWEFSCAEGLENLEVRALHEGLESPQAAFLTKDVEKNEVILRLPAECLLDAEKALNDEVLCKAREQLQRWKSEASMAFFVCLRLLRATHRSDPWCSLATLCTSSTTGAGRWSEAFQSMMAKTSLKEHLDASQRELKTWHSALQRLVKEGFDCNFTLESLGLARDFWYANSWSGKVLPWYSWLVQPASTNVSLNDAYELVALTPIKAGTQLSLDASLDNTQLLLRHGVVLSENLKDEIQLKLLTPERTISLSRVGIPAQVVDQIEEEQNTQLFVSILKSTLEQRRSVKESLKILPQTLNFTVCKGALQRRRKQFLETFLEGQLAILQATLEQMQDAEQAEDADEVQGEEATGEEAEESPDEEVCHPRKRRRRRR</sequence>
<gene>
    <name evidence="2" type="ORF">C1SCF055_LOCUS17970</name>
</gene>
<reference evidence="3" key="2">
    <citation type="submission" date="2024-04" db="EMBL/GenBank/DDBJ databases">
        <authorList>
            <person name="Chen Y."/>
            <person name="Shah S."/>
            <person name="Dougan E. K."/>
            <person name="Thang M."/>
            <person name="Chan C."/>
        </authorList>
    </citation>
    <scope>NUCLEOTIDE SEQUENCE [LARGE SCALE GENOMIC DNA]</scope>
</reference>
<dbReference type="Gene3D" id="3.90.1410.10">
    <property type="entry name" value="set domain protein methyltransferase, domain 1"/>
    <property type="match status" value="1"/>
</dbReference>
<dbReference type="EMBL" id="CAMXCT030001545">
    <property type="protein sequence ID" value="CAL4778346.1"/>
    <property type="molecule type" value="Genomic_DNA"/>
</dbReference>
<feature type="compositionally biased region" description="Low complexity" evidence="1">
    <location>
        <begin position="10"/>
        <end position="44"/>
    </location>
</feature>
<feature type="compositionally biased region" description="Basic and acidic residues" evidence="1">
    <location>
        <begin position="159"/>
        <end position="183"/>
    </location>
</feature>
<feature type="compositionally biased region" description="Polar residues" evidence="1">
    <location>
        <begin position="52"/>
        <end position="65"/>
    </location>
</feature>
<dbReference type="EMBL" id="CAMXCT010001545">
    <property type="protein sequence ID" value="CAI3991034.1"/>
    <property type="molecule type" value="Genomic_DNA"/>
</dbReference>
<feature type="region of interest" description="Disordered" evidence="1">
    <location>
        <begin position="1"/>
        <end position="74"/>
    </location>
</feature>